<protein>
    <recommendedName>
        <fullName evidence="3">DUF899 domain-containing protein</fullName>
    </recommendedName>
</protein>
<keyword evidence="1" id="KW-1133">Transmembrane helix</keyword>
<evidence type="ECO:0000256" key="1">
    <source>
        <dbReference type="SAM" id="Phobius"/>
    </source>
</evidence>
<evidence type="ECO:0008006" key="3">
    <source>
        <dbReference type="Google" id="ProtNLM"/>
    </source>
</evidence>
<dbReference type="Pfam" id="PF05988">
    <property type="entry name" value="DUF899"/>
    <property type="match status" value="1"/>
</dbReference>
<dbReference type="InterPro" id="IPR036249">
    <property type="entry name" value="Thioredoxin-like_sf"/>
</dbReference>
<dbReference type="Gene3D" id="3.40.30.10">
    <property type="entry name" value="Glutaredoxin"/>
    <property type="match status" value="1"/>
</dbReference>
<sequence length="301" mass="33607">MSNSDIKHEVVTRSEWLAARRQLWLHEKALTHQRDEVAAARRALPWVRVERTYRFQGPDGELGLADLFAGRSQLLVYHFMFAEGWSEGCPGCSFLADHFDGANLHLAHHDVSLVAVSRAPYEQFQGFRRRMGWRFPWFSSHGGSFNEDFGVSVATDGSGQYNYEAYAGSEPELPGLSAFYRDGNGEVYHTYSTYARGLDILVGAYSFLDIAPLGRNEGGTMDWVRHHDRYEGGNGLGIVVMSEGLGFQVVCISGVGPLRRPAFFKVVVASTIQLCSLLLVLLIPIRVQQHRPNWLPVTGAS</sequence>
<dbReference type="InterPro" id="IPR010296">
    <property type="entry name" value="DUF899_thioredox"/>
</dbReference>
<dbReference type="SUPFAM" id="SSF52833">
    <property type="entry name" value="Thioredoxin-like"/>
    <property type="match status" value="1"/>
</dbReference>
<keyword evidence="1" id="KW-0472">Membrane</keyword>
<organism evidence="2">
    <name type="scientific">Pseudomonas putida</name>
    <name type="common">Arthrobacter siderocapsulatus</name>
    <dbReference type="NCBI Taxonomy" id="303"/>
    <lineage>
        <taxon>Bacteria</taxon>
        <taxon>Pseudomonadati</taxon>
        <taxon>Pseudomonadota</taxon>
        <taxon>Gammaproteobacteria</taxon>
        <taxon>Pseudomonadales</taxon>
        <taxon>Pseudomonadaceae</taxon>
        <taxon>Pseudomonas</taxon>
    </lineage>
</organism>
<accession>A0A1B2F507</accession>
<gene>
    <name evidence="2" type="ORF">IEC33019_1808</name>
</gene>
<evidence type="ECO:0000313" key="2">
    <source>
        <dbReference type="EMBL" id="ANY87369.1"/>
    </source>
</evidence>
<dbReference type="EMBL" id="CP016634">
    <property type="protein sequence ID" value="ANY87369.1"/>
    <property type="molecule type" value="Genomic_DNA"/>
</dbReference>
<feature type="transmembrane region" description="Helical" evidence="1">
    <location>
        <begin position="262"/>
        <end position="283"/>
    </location>
</feature>
<proteinExistence type="predicted"/>
<dbReference type="AlphaFoldDB" id="A0A1B2F507"/>
<name>A0A1B2F507_PSEPU</name>
<keyword evidence="1" id="KW-0812">Transmembrane</keyword>
<reference evidence="2" key="1">
    <citation type="submission" date="2016-07" db="EMBL/GenBank/DDBJ databases">
        <title>New class B carbapenemase carried by novel plasmid in Pseudomonas putida enviromental strain in eastern Amazonia.</title>
        <authorList>
            <person name="Souza C.O."/>
            <person name="Lima K.V."/>
            <person name="Brasiliense D.M."/>
            <person name="Perez-Chaparro P.J."/>
            <person name="Mamizuka E.M."/>
            <person name="Lima M.O."/>
            <person name="Lima L.N."/>
            <person name="McCulloch J.A."/>
        </authorList>
    </citation>
    <scope>NUCLEOTIDE SEQUENCE [LARGE SCALE GENOMIC DNA]</scope>
    <source>
        <strain evidence="2">IEC33019</strain>
    </source>
</reference>